<keyword evidence="3" id="KW-1185">Reference proteome</keyword>
<accession>A0ABM9BB91</accession>
<dbReference type="Gene3D" id="2.130.10.30">
    <property type="entry name" value="Regulator of chromosome condensation 1/beta-lactamase-inhibitor protein II"/>
    <property type="match status" value="1"/>
</dbReference>
<keyword evidence="1" id="KW-0732">Signal</keyword>
<reference evidence="2" key="1">
    <citation type="submission" date="2021-12" db="EMBL/GenBank/DDBJ databases">
        <authorList>
            <person name="Criscuolo A."/>
        </authorList>
    </citation>
    <scope>NUCLEOTIDE SEQUENCE</scope>
    <source>
        <strain evidence="2">CIP111894</strain>
    </source>
</reference>
<feature type="signal peptide" evidence="1">
    <location>
        <begin position="1"/>
        <end position="31"/>
    </location>
</feature>
<sequence>MNLLVRKLRLFSLVVCSTFMAVMSVPQVISADPSSAKLSGIKEIVATSGFWGGSSFALGTDGTVWSWGSNVFGQFANGTAGPEG</sequence>
<dbReference type="SUPFAM" id="SSF50985">
    <property type="entry name" value="RCC1/BLIP-II"/>
    <property type="match status" value="1"/>
</dbReference>
<feature type="chain" id="PRO_5046569401" evidence="1">
    <location>
        <begin position="32"/>
        <end position="84"/>
    </location>
</feature>
<organism evidence="2 3">
    <name type="scientific">Paenibacillus pseudetheri</name>
    <dbReference type="NCBI Taxonomy" id="2897682"/>
    <lineage>
        <taxon>Bacteria</taxon>
        <taxon>Bacillati</taxon>
        <taxon>Bacillota</taxon>
        <taxon>Bacilli</taxon>
        <taxon>Bacillales</taxon>
        <taxon>Paenibacillaceae</taxon>
        <taxon>Paenibacillus</taxon>
    </lineage>
</organism>
<dbReference type="Proteomes" id="UP000838749">
    <property type="component" value="Unassembled WGS sequence"/>
</dbReference>
<name>A0ABM9BB91_9BACL</name>
<comment type="caution">
    <text evidence="2">The sequence shown here is derived from an EMBL/GenBank/DDBJ whole genome shotgun (WGS) entry which is preliminary data.</text>
</comment>
<protein>
    <submittedName>
        <fullName evidence="2">Uncharacterized protein</fullName>
    </submittedName>
</protein>
<proteinExistence type="predicted"/>
<evidence type="ECO:0000313" key="2">
    <source>
        <dbReference type="EMBL" id="CAH1055630.1"/>
    </source>
</evidence>
<gene>
    <name evidence="2" type="ORF">PAECIP111894_01782</name>
</gene>
<dbReference type="InterPro" id="IPR009091">
    <property type="entry name" value="RCC1/BLIP-II"/>
</dbReference>
<dbReference type="Pfam" id="PF13540">
    <property type="entry name" value="RCC1_2"/>
    <property type="match status" value="1"/>
</dbReference>
<evidence type="ECO:0000313" key="3">
    <source>
        <dbReference type="Proteomes" id="UP000838749"/>
    </source>
</evidence>
<dbReference type="EMBL" id="CAKMAB010000007">
    <property type="protein sequence ID" value="CAH1055630.1"/>
    <property type="molecule type" value="Genomic_DNA"/>
</dbReference>
<evidence type="ECO:0000256" key="1">
    <source>
        <dbReference type="SAM" id="SignalP"/>
    </source>
</evidence>